<sequence>MRLNQNLKQTDLATHSGLSRKVIMEAEKGKVTLENLVHILYSLDALDHLDAFLPEPPLSPRELLKMRGKVRQKASGEKKVKEEPKVLDW</sequence>
<dbReference type="AlphaFoldDB" id="N8Y4I1"/>
<dbReference type="InterPro" id="IPR010982">
    <property type="entry name" value="Lambda_DNA-bd_dom_sf"/>
</dbReference>
<organism evidence="2 3">
    <name type="scientific">Acinetobacter schindleri NIPH 900</name>
    <dbReference type="NCBI Taxonomy" id="1217675"/>
    <lineage>
        <taxon>Bacteria</taxon>
        <taxon>Pseudomonadati</taxon>
        <taxon>Pseudomonadota</taxon>
        <taxon>Gammaproteobacteria</taxon>
        <taxon>Moraxellales</taxon>
        <taxon>Moraxellaceae</taxon>
        <taxon>Acinetobacter</taxon>
    </lineage>
</organism>
<dbReference type="Gene3D" id="1.10.260.40">
    <property type="entry name" value="lambda repressor-like DNA-binding domains"/>
    <property type="match status" value="1"/>
</dbReference>
<evidence type="ECO:0000313" key="3">
    <source>
        <dbReference type="Proteomes" id="UP000018438"/>
    </source>
</evidence>
<dbReference type="PATRIC" id="fig|1217675.3.peg.445"/>
<evidence type="ECO:0000313" key="2">
    <source>
        <dbReference type="EMBL" id="ENV14220.1"/>
    </source>
</evidence>
<accession>N8Y4I1</accession>
<dbReference type="Proteomes" id="UP000018438">
    <property type="component" value="Unassembled WGS sequence"/>
</dbReference>
<feature type="compositionally biased region" description="Basic and acidic residues" evidence="1">
    <location>
        <begin position="74"/>
        <end position="89"/>
    </location>
</feature>
<dbReference type="SUPFAM" id="SSF47413">
    <property type="entry name" value="lambda repressor-like DNA-binding domains"/>
    <property type="match status" value="1"/>
</dbReference>
<feature type="region of interest" description="Disordered" evidence="1">
    <location>
        <begin position="69"/>
        <end position="89"/>
    </location>
</feature>
<gene>
    <name evidence="2" type="ORF">F965_00463</name>
</gene>
<dbReference type="EMBL" id="APPI01000010">
    <property type="protein sequence ID" value="ENV14220.1"/>
    <property type="molecule type" value="Genomic_DNA"/>
</dbReference>
<proteinExistence type="predicted"/>
<dbReference type="GO" id="GO:0003677">
    <property type="term" value="F:DNA binding"/>
    <property type="evidence" value="ECO:0007669"/>
    <property type="project" value="InterPro"/>
</dbReference>
<name>N8Y4I1_9GAMM</name>
<evidence type="ECO:0008006" key="4">
    <source>
        <dbReference type="Google" id="ProtNLM"/>
    </source>
</evidence>
<reference evidence="2 3" key="1">
    <citation type="submission" date="2013-02" db="EMBL/GenBank/DDBJ databases">
        <title>The Genome Sequence of Acinetobacter schindleri NIPH 900.</title>
        <authorList>
            <consortium name="The Broad Institute Genome Sequencing Platform"/>
            <consortium name="The Broad Institute Genome Sequencing Center for Infectious Disease"/>
            <person name="Cerqueira G."/>
            <person name="Feldgarden M."/>
            <person name="Courvalin P."/>
            <person name="Perichon B."/>
            <person name="Grillot-Courvalin C."/>
            <person name="Clermont D."/>
            <person name="Rocha E."/>
            <person name="Yoon E.-J."/>
            <person name="Nemec A."/>
            <person name="Walker B."/>
            <person name="Young S.K."/>
            <person name="Zeng Q."/>
            <person name="Gargeya S."/>
            <person name="Fitzgerald M."/>
            <person name="Haas B."/>
            <person name="Abouelleil A."/>
            <person name="Alvarado L."/>
            <person name="Arachchi H.M."/>
            <person name="Berlin A.M."/>
            <person name="Chapman S.B."/>
            <person name="Dewar J."/>
            <person name="Goldberg J."/>
            <person name="Griggs A."/>
            <person name="Gujja S."/>
            <person name="Hansen M."/>
            <person name="Howarth C."/>
            <person name="Imamovic A."/>
            <person name="Larimer J."/>
            <person name="McCowan C."/>
            <person name="Murphy C."/>
            <person name="Neiman D."/>
            <person name="Pearson M."/>
            <person name="Priest M."/>
            <person name="Roberts A."/>
            <person name="Saif S."/>
            <person name="Shea T."/>
            <person name="Sisk P."/>
            <person name="Sykes S."/>
            <person name="Wortman J."/>
            <person name="Nusbaum C."/>
            <person name="Birren B."/>
        </authorList>
    </citation>
    <scope>NUCLEOTIDE SEQUENCE [LARGE SCALE GENOMIC DNA]</scope>
    <source>
        <strain evidence="2 3">NIPH 900</strain>
    </source>
</reference>
<comment type="caution">
    <text evidence="2">The sequence shown here is derived from an EMBL/GenBank/DDBJ whole genome shotgun (WGS) entry which is preliminary data.</text>
</comment>
<keyword evidence="3" id="KW-1185">Reference proteome</keyword>
<protein>
    <recommendedName>
        <fullName evidence="4">HTH cro/C1-type domain-containing protein</fullName>
    </recommendedName>
</protein>
<evidence type="ECO:0000256" key="1">
    <source>
        <dbReference type="SAM" id="MobiDB-lite"/>
    </source>
</evidence>
<dbReference type="HOGENOM" id="CLU_153788_0_3_6"/>